<evidence type="ECO:0000256" key="1">
    <source>
        <dbReference type="SAM" id="MobiDB-lite"/>
    </source>
</evidence>
<evidence type="ECO:0000313" key="2">
    <source>
        <dbReference type="EMBL" id="OCF57163.1"/>
    </source>
</evidence>
<proteinExistence type="predicted"/>
<reference evidence="2 3" key="1">
    <citation type="submission" date="2013-07" db="EMBL/GenBank/DDBJ databases">
        <title>The Genome Sequence of Kwoniella mangroviensis CBS10435.</title>
        <authorList>
            <consortium name="The Broad Institute Genome Sequencing Platform"/>
            <person name="Cuomo C."/>
            <person name="Litvintseva A."/>
            <person name="Chen Y."/>
            <person name="Heitman J."/>
            <person name="Sun S."/>
            <person name="Springer D."/>
            <person name="Dromer F."/>
            <person name="Young S.K."/>
            <person name="Zeng Q."/>
            <person name="Gargeya S."/>
            <person name="Fitzgerald M."/>
            <person name="Abouelleil A."/>
            <person name="Alvarado L."/>
            <person name="Berlin A.M."/>
            <person name="Chapman S.B."/>
            <person name="Dewar J."/>
            <person name="Goldberg J."/>
            <person name="Griggs A."/>
            <person name="Gujja S."/>
            <person name="Hansen M."/>
            <person name="Howarth C."/>
            <person name="Imamovic A."/>
            <person name="Larimer J."/>
            <person name="McCowan C."/>
            <person name="Murphy C."/>
            <person name="Pearson M."/>
            <person name="Priest M."/>
            <person name="Roberts A."/>
            <person name="Saif S."/>
            <person name="Shea T."/>
            <person name="Sykes S."/>
            <person name="Wortman J."/>
            <person name="Nusbaum C."/>
            <person name="Birren B."/>
        </authorList>
    </citation>
    <scope>NUCLEOTIDE SEQUENCE [LARGE SCALE GENOMIC DNA]</scope>
    <source>
        <strain evidence="2 3">CBS 10435</strain>
    </source>
</reference>
<name>A0A1B9INN1_9TREE</name>
<dbReference type="Proteomes" id="UP000092583">
    <property type="component" value="Unassembled WGS sequence"/>
</dbReference>
<protein>
    <submittedName>
        <fullName evidence="2">Uncharacterized protein</fullName>
    </submittedName>
</protein>
<evidence type="ECO:0000313" key="3">
    <source>
        <dbReference type="Proteomes" id="UP000092583"/>
    </source>
</evidence>
<organism evidence="2 3">
    <name type="scientific">Kwoniella mangroviensis CBS 10435</name>
    <dbReference type="NCBI Taxonomy" id="1331196"/>
    <lineage>
        <taxon>Eukaryota</taxon>
        <taxon>Fungi</taxon>
        <taxon>Dikarya</taxon>
        <taxon>Basidiomycota</taxon>
        <taxon>Agaricomycotina</taxon>
        <taxon>Tremellomycetes</taxon>
        <taxon>Tremellales</taxon>
        <taxon>Cryptococcaceae</taxon>
        <taxon>Kwoniella</taxon>
    </lineage>
</organism>
<dbReference type="OrthoDB" id="10646066at2759"/>
<keyword evidence="3" id="KW-1185">Reference proteome</keyword>
<reference evidence="3" key="2">
    <citation type="submission" date="2013-12" db="EMBL/GenBank/DDBJ databases">
        <title>Evolution of pathogenesis and genome organization in the Tremellales.</title>
        <authorList>
            <person name="Cuomo C."/>
            <person name="Litvintseva A."/>
            <person name="Heitman J."/>
            <person name="Chen Y."/>
            <person name="Sun S."/>
            <person name="Springer D."/>
            <person name="Dromer F."/>
            <person name="Young S."/>
            <person name="Zeng Q."/>
            <person name="Chapman S."/>
            <person name="Gujja S."/>
            <person name="Saif S."/>
            <person name="Birren B."/>
        </authorList>
    </citation>
    <scope>NUCLEOTIDE SEQUENCE [LARGE SCALE GENOMIC DNA]</scope>
    <source>
        <strain evidence="3">CBS 10435</strain>
    </source>
</reference>
<dbReference type="AlphaFoldDB" id="A0A1B9INN1"/>
<feature type="compositionally biased region" description="Polar residues" evidence="1">
    <location>
        <begin position="220"/>
        <end position="232"/>
    </location>
</feature>
<accession>A0A1B9INN1</accession>
<feature type="compositionally biased region" description="Polar residues" evidence="1">
    <location>
        <begin position="135"/>
        <end position="153"/>
    </location>
</feature>
<feature type="compositionally biased region" description="Pro residues" evidence="1">
    <location>
        <begin position="178"/>
        <end position="191"/>
    </location>
</feature>
<dbReference type="EMBL" id="KI669463">
    <property type="protein sequence ID" value="OCF57163.1"/>
    <property type="molecule type" value="Genomic_DNA"/>
</dbReference>
<feature type="region of interest" description="Disordered" evidence="1">
    <location>
        <begin position="100"/>
        <end position="257"/>
    </location>
</feature>
<gene>
    <name evidence="2" type="ORF">L486_04618</name>
</gene>
<sequence length="257" mass="28084">MDVITLSTGYEATYNASEPGGRNKLSRYVSTLQKELDNSLDNLNTLDTTGYYEGASAAKILYENNDDFHNHFKNVDNATVITLTRQLVEGAFLRLNAQSHKKSKSQGSAGVHLVPGESSTVTARGNQGHFLEPSVQYTSGTYGHQSRQAQPWPQGSLDPRHHTTHQGYYVSQPAATGFPPPPPTGYPPPQPGSDNYSYAQGSLPPILPPNYNQMPPPPSQQSGDYTYPQQHASQSGDYSGYYYPGSGTGYDPSRHQQ</sequence>
<feature type="compositionally biased region" description="Low complexity" evidence="1">
    <location>
        <begin position="233"/>
        <end position="251"/>
    </location>
</feature>